<dbReference type="AlphaFoldDB" id="A0A2W2BCH8"/>
<comment type="caution">
    <text evidence="2">The sequence shown here is derived from an EMBL/GenBank/DDBJ whole genome shotgun (WGS) entry which is preliminary data.</text>
</comment>
<feature type="domain" description="DUF6385" evidence="1">
    <location>
        <begin position="32"/>
        <end position="103"/>
    </location>
</feature>
<dbReference type="InterPro" id="IPR045965">
    <property type="entry name" value="DUF6385"/>
</dbReference>
<reference evidence="2 3" key="1">
    <citation type="submission" date="2018-01" db="EMBL/GenBank/DDBJ databases">
        <title>Draft genome sequence of Jiangella sp. GTF31.</title>
        <authorList>
            <person name="Sahin N."/>
            <person name="Ay H."/>
            <person name="Saygin H."/>
        </authorList>
    </citation>
    <scope>NUCLEOTIDE SEQUENCE [LARGE SCALE GENOMIC DNA]</scope>
    <source>
        <strain evidence="2 3">GTF31</strain>
    </source>
</reference>
<evidence type="ECO:0000313" key="2">
    <source>
        <dbReference type="EMBL" id="PZF83000.1"/>
    </source>
</evidence>
<evidence type="ECO:0000259" key="1">
    <source>
        <dbReference type="Pfam" id="PF19912"/>
    </source>
</evidence>
<gene>
    <name evidence="2" type="ORF">C1I92_14555</name>
</gene>
<organism evidence="2 3">
    <name type="scientific">Jiangella anatolica</name>
    <dbReference type="NCBI Taxonomy" id="2670374"/>
    <lineage>
        <taxon>Bacteria</taxon>
        <taxon>Bacillati</taxon>
        <taxon>Actinomycetota</taxon>
        <taxon>Actinomycetes</taxon>
        <taxon>Jiangellales</taxon>
        <taxon>Jiangellaceae</taxon>
        <taxon>Jiangella</taxon>
    </lineage>
</organism>
<dbReference type="EMBL" id="POTW01000030">
    <property type="protein sequence ID" value="PZF83000.1"/>
    <property type="molecule type" value="Genomic_DNA"/>
</dbReference>
<evidence type="ECO:0000313" key="3">
    <source>
        <dbReference type="Proteomes" id="UP000248764"/>
    </source>
</evidence>
<dbReference type="RefSeq" id="WP_111255378.1">
    <property type="nucleotide sequence ID" value="NZ_POTW01000030.1"/>
</dbReference>
<name>A0A2W2BCH8_9ACTN</name>
<sequence length="108" mass="11685">MRTFATSVIERRLEITAGHTTHPYEAGWAGEAVFFVQVEGDHPDLSVQAQISPDGLHWVDRGRPSVVAADEQIVAIDLANFGGWLRLAFAGATPERPATVLVHLALKG</sequence>
<accession>A0A2W2BCH8</accession>
<dbReference type="Proteomes" id="UP000248764">
    <property type="component" value="Unassembled WGS sequence"/>
</dbReference>
<proteinExistence type="predicted"/>
<keyword evidence="3" id="KW-1185">Reference proteome</keyword>
<protein>
    <recommendedName>
        <fullName evidence="1">DUF6385 domain-containing protein</fullName>
    </recommendedName>
</protein>
<dbReference type="Pfam" id="PF19912">
    <property type="entry name" value="DUF6385"/>
    <property type="match status" value="1"/>
</dbReference>